<gene>
    <name evidence="2" type="ORF">C1752_00529</name>
</gene>
<dbReference type="RefSeq" id="WP_110984490.1">
    <property type="nucleotide sequence ID" value="NZ_CAWNWM010000001.1"/>
</dbReference>
<protein>
    <recommendedName>
        <fullName evidence="1">PRC-barrel domain-containing protein</fullName>
    </recommendedName>
</protein>
<dbReference type="PANTHER" id="PTHR36740:SF1">
    <property type="entry name" value="PRC-BARREL DOMAIN-CONTAINING PROTEIN"/>
    <property type="match status" value="1"/>
</dbReference>
<dbReference type="SUPFAM" id="SSF50346">
    <property type="entry name" value="PRC-barrel domain"/>
    <property type="match status" value="1"/>
</dbReference>
<dbReference type="EMBL" id="PQWO01000001">
    <property type="protein sequence ID" value="PZD75338.1"/>
    <property type="molecule type" value="Genomic_DNA"/>
</dbReference>
<name>A0A2W1JPQ5_9CYAN</name>
<dbReference type="PANTHER" id="PTHR36740">
    <property type="entry name" value="PRC DOMAIN-CONTAINING PROTEIN"/>
    <property type="match status" value="1"/>
</dbReference>
<keyword evidence="3" id="KW-1185">Reference proteome</keyword>
<sequence length="188" mass="20793">MTHALELKVCHSSFLHCQVVTTSSAKLLGQVSAVWLDLINHKVLGFSSRVGFWDTLQTYPWRQVVAVEDQMIKVKAASASHPSSVLHLEAQSWTATTTRLDFEVWTHKGRRLGNIADYSFDPSTGIICEYLCAVQGRIGLAENLLRISPDMIMDAGQGWLVVPDAVMQQVETEAEPIDISPSRVVALC</sequence>
<reference evidence="2 3" key="1">
    <citation type="journal article" date="2018" name="Sci. Rep.">
        <title>A novel species of the marine cyanobacterium Acaryochloris with a unique pigment content and lifestyle.</title>
        <authorList>
            <person name="Partensky F."/>
            <person name="Six C."/>
            <person name="Ratin M."/>
            <person name="Garczarek L."/>
            <person name="Vaulot D."/>
            <person name="Probert I."/>
            <person name="Calteau A."/>
            <person name="Gourvil P."/>
            <person name="Marie D."/>
            <person name="Grebert T."/>
            <person name="Bouchier C."/>
            <person name="Le Panse S."/>
            <person name="Gachenot M."/>
            <person name="Rodriguez F."/>
            <person name="Garrido J.L."/>
        </authorList>
    </citation>
    <scope>NUCLEOTIDE SEQUENCE [LARGE SCALE GENOMIC DNA]</scope>
    <source>
        <strain evidence="2 3">RCC1774</strain>
    </source>
</reference>
<evidence type="ECO:0000313" key="3">
    <source>
        <dbReference type="Proteomes" id="UP000248857"/>
    </source>
</evidence>
<dbReference type="Pfam" id="PF05239">
    <property type="entry name" value="PRC"/>
    <property type="match status" value="1"/>
</dbReference>
<dbReference type="InterPro" id="IPR011033">
    <property type="entry name" value="PRC_barrel-like_sf"/>
</dbReference>
<feature type="domain" description="PRC-barrel" evidence="1">
    <location>
        <begin position="12"/>
        <end position="76"/>
    </location>
</feature>
<dbReference type="InterPro" id="IPR027275">
    <property type="entry name" value="PRC-brl_dom"/>
</dbReference>
<comment type="caution">
    <text evidence="2">The sequence shown here is derived from an EMBL/GenBank/DDBJ whole genome shotgun (WGS) entry which is preliminary data.</text>
</comment>
<dbReference type="AlphaFoldDB" id="A0A2W1JPQ5"/>
<dbReference type="Proteomes" id="UP000248857">
    <property type="component" value="Unassembled WGS sequence"/>
</dbReference>
<organism evidence="2 3">
    <name type="scientific">Acaryochloris thomasi RCC1774</name>
    <dbReference type="NCBI Taxonomy" id="1764569"/>
    <lineage>
        <taxon>Bacteria</taxon>
        <taxon>Bacillati</taxon>
        <taxon>Cyanobacteriota</taxon>
        <taxon>Cyanophyceae</taxon>
        <taxon>Acaryochloridales</taxon>
        <taxon>Acaryochloridaceae</taxon>
        <taxon>Acaryochloris</taxon>
        <taxon>Acaryochloris thomasi</taxon>
    </lineage>
</organism>
<evidence type="ECO:0000259" key="1">
    <source>
        <dbReference type="Pfam" id="PF05239"/>
    </source>
</evidence>
<proteinExistence type="predicted"/>
<evidence type="ECO:0000313" key="2">
    <source>
        <dbReference type="EMBL" id="PZD75338.1"/>
    </source>
</evidence>
<accession>A0A2W1JPQ5</accession>